<protein>
    <submittedName>
        <fullName evidence="1">Uncharacterized protein</fullName>
    </submittedName>
</protein>
<evidence type="ECO:0000313" key="1">
    <source>
        <dbReference type="EMBL" id="SMA49589.1"/>
    </source>
</evidence>
<dbReference type="Gene3D" id="3.40.390.10">
    <property type="entry name" value="Collagenase (Catalytic Domain)"/>
    <property type="match status" value="1"/>
</dbReference>
<keyword evidence="2" id="KW-1185">Reference proteome</keyword>
<proteinExistence type="predicted"/>
<organism evidence="1 2">
    <name type="scientific">Parendozoicomonas haliclonae</name>
    <dbReference type="NCBI Taxonomy" id="1960125"/>
    <lineage>
        <taxon>Bacteria</taxon>
        <taxon>Pseudomonadati</taxon>
        <taxon>Pseudomonadota</taxon>
        <taxon>Gammaproteobacteria</taxon>
        <taxon>Oceanospirillales</taxon>
        <taxon>Endozoicomonadaceae</taxon>
        <taxon>Parendozoicomonas</taxon>
    </lineage>
</organism>
<dbReference type="AlphaFoldDB" id="A0A1X7AN96"/>
<dbReference type="InterPro" id="IPR024079">
    <property type="entry name" value="MetalloPept_cat_dom_sf"/>
</dbReference>
<dbReference type="SUPFAM" id="SSF55486">
    <property type="entry name" value="Metalloproteases ('zincins'), catalytic domain"/>
    <property type="match status" value="1"/>
</dbReference>
<accession>A0A1X7AN96</accession>
<gene>
    <name evidence="1" type="ORF">EHSB41UT_03374</name>
</gene>
<dbReference type="GO" id="GO:0008237">
    <property type="term" value="F:metallopeptidase activity"/>
    <property type="evidence" value="ECO:0007669"/>
    <property type="project" value="InterPro"/>
</dbReference>
<dbReference type="RefSeq" id="WP_087112012.1">
    <property type="nucleotide sequence ID" value="NZ_CBCSCN010000010.1"/>
</dbReference>
<reference evidence="1 2" key="1">
    <citation type="submission" date="2017-03" db="EMBL/GenBank/DDBJ databases">
        <authorList>
            <person name="Afonso C.L."/>
            <person name="Miller P.J."/>
            <person name="Scott M.A."/>
            <person name="Spackman E."/>
            <person name="Goraichik I."/>
            <person name="Dimitrov K.M."/>
            <person name="Suarez D.L."/>
            <person name="Swayne D.E."/>
        </authorList>
    </citation>
    <scope>NUCLEOTIDE SEQUENCE [LARGE SCALE GENOMIC DNA]</scope>
    <source>
        <strain evidence="1">SB41UT1</strain>
    </source>
</reference>
<dbReference type="OrthoDB" id="5951339at2"/>
<evidence type="ECO:0000313" key="2">
    <source>
        <dbReference type="Proteomes" id="UP000196573"/>
    </source>
</evidence>
<dbReference type="EMBL" id="FWPT01000008">
    <property type="protein sequence ID" value="SMA49589.1"/>
    <property type="molecule type" value="Genomic_DNA"/>
</dbReference>
<dbReference type="Proteomes" id="UP000196573">
    <property type="component" value="Unassembled WGS sequence"/>
</dbReference>
<name>A0A1X7AN96_9GAMM</name>
<sequence length="368" mass="41191">MAISSKLKTLILLLVLGAPLASAELLSLERDGASEIMARIKATMNAQAAQDGSLVASEFSYQADGVEHIVNVTEPLPSRVLVDGEASGISLYRAQVNAQSAVLVMVWDDDDMMLSYHGDDEKRSIYEVAFSGNTAEKRKMEPEHPADHQGEGHAIDAELDVPEEFQPTQAEMSAAAVSGSSQPIRVYVFKHNDVKESIDSLIHEHFAWWVKQMDSINKRHMAQGNNALYSEIVVDFRTDKGIQSFNYKGNSSERLKELAKLMKAYKNSNVLGGSYKRTKFLLMTEKMINYKTLGVAYVGGQYGIAADDDDQVAAHELGHMFNGRHENADIIYNGWWCETILYWQHVPFRSSCHRYTDANKDTITNYLR</sequence>